<keyword evidence="3" id="KW-1185">Reference proteome</keyword>
<dbReference type="AlphaFoldDB" id="G0NV34"/>
<name>G0NV34_CAEBE</name>
<dbReference type="EMBL" id="GL379953">
    <property type="protein sequence ID" value="EGT38043.1"/>
    <property type="molecule type" value="Genomic_DNA"/>
</dbReference>
<dbReference type="InParanoid" id="G0NV34"/>
<reference evidence="3" key="1">
    <citation type="submission" date="2011-07" db="EMBL/GenBank/DDBJ databases">
        <authorList>
            <consortium name="Caenorhabditis brenneri Sequencing and Analysis Consortium"/>
            <person name="Wilson R.K."/>
        </authorList>
    </citation>
    <scope>NUCLEOTIDE SEQUENCE [LARGE SCALE GENOMIC DNA]</scope>
    <source>
        <strain evidence="3">PB2801</strain>
    </source>
</reference>
<accession>G0NV34</accession>
<gene>
    <name evidence="2" type="ORF">CAEBREN_22145</name>
</gene>
<dbReference type="Proteomes" id="UP000008068">
    <property type="component" value="Unassembled WGS sequence"/>
</dbReference>
<feature type="region of interest" description="Disordered" evidence="1">
    <location>
        <begin position="1"/>
        <end position="39"/>
    </location>
</feature>
<evidence type="ECO:0000313" key="2">
    <source>
        <dbReference type="EMBL" id="EGT38043.1"/>
    </source>
</evidence>
<proteinExistence type="predicted"/>
<feature type="compositionally biased region" description="Low complexity" evidence="1">
    <location>
        <begin position="9"/>
        <end position="36"/>
    </location>
</feature>
<dbReference type="HOGENOM" id="CLU_1620488_0_0_1"/>
<evidence type="ECO:0000256" key="1">
    <source>
        <dbReference type="SAM" id="MobiDB-lite"/>
    </source>
</evidence>
<protein>
    <submittedName>
        <fullName evidence="2">Uncharacterized protein</fullName>
    </submittedName>
</protein>
<sequence>MHNTSEMISSVSDPSPVVDRQNSGNSNDGSNKNTNKPIEDFVNKYGGLLTSDDVNENVIEKMDDSEIETHRCFGHDESFDLTPHSMRNQENTDSDILEDLNESSYRAFNDNDVLEEDHRPQEIFNFDIGRTEDTESVAYAFPFSVNLDESDEELLDDVLEVSAE</sequence>
<organism evidence="3">
    <name type="scientific">Caenorhabditis brenneri</name>
    <name type="common">Nematode worm</name>
    <dbReference type="NCBI Taxonomy" id="135651"/>
    <lineage>
        <taxon>Eukaryota</taxon>
        <taxon>Metazoa</taxon>
        <taxon>Ecdysozoa</taxon>
        <taxon>Nematoda</taxon>
        <taxon>Chromadorea</taxon>
        <taxon>Rhabditida</taxon>
        <taxon>Rhabditina</taxon>
        <taxon>Rhabditomorpha</taxon>
        <taxon>Rhabditoidea</taxon>
        <taxon>Rhabditidae</taxon>
        <taxon>Peloderinae</taxon>
        <taxon>Caenorhabditis</taxon>
    </lineage>
</organism>
<evidence type="ECO:0000313" key="3">
    <source>
        <dbReference type="Proteomes" id="UP000008068"/>
    </source>
</evidence>